<proteinExistence type="predicted"/>
<dbReference type="Pfam" id="PF02195">
    <property type="entry name" value="ParB_N"/>
    <property type="match status" value="1"/>
</dbReference>
<evidence type="ECO:0000259" key="2">
    <source>
        <dbReference type="SMART" id="SM00470"/>
    </source>
</evidence>
<dbReference type="InterPro" id="IPR036086">
    <property type="entry name" value="ParB/Sulfiredoxin_sf"/>
</dbReference>
<dbReference type="InterPro" id="IPR003115">
    <property type="entry name" value="ParB_N"/>
</dbReference>
<evidence type="ECO:0000313" key="3">
    <source>
        <dbReference type="EMBL" id="MBJ3812309.1"/>
    </source>
</evidence>
<dbReference type="SUPFAM" id="SSF110849">
    <property type="entry name" value="ParB/Sulfiredoxin"/>
    <property type="match status" value="1"/>
</dbReference>
<dbReference type="PANTHER" id="PTHR33375">
    <property type="entry name" value="CHROMOSOME-PARTITIONING PROTEIN PARB-RELATED"/>
    <property type="match status" value="1"/>
</dbReference>
<name>A0ABS0XGG5_9ACTN</name>
<feature type="domain" description="ParB-like N-terminal" evidence="2">
    <location>
        <begin position="23"/>
        <end position="124"/>
    </location>
</feature>
<evidence type="ECO:0000256" key="1">
    <source>
        <dbReference type="SAM" id="MobiDB-lite"/>
    </source>
</evidence>
<protein>
    <submittedName>
        <fullName evidence="3">ParB N-terminal domain-containing protein</fullName>
    </submittedName>
</protein>
<keyword evidence="4" id="KW-1185">Reference proteome</keyword>
<dbReference type="EMBL" id="JAEKOZ010000036">
    <property type="protein sequence ID" value="MBJ3812309.1"/>
    <property type="molecule type" value="Genomic_DNA"/>
</dbReference>
<gene>
    <name evidence="3" type="ORF">JGB26_35385</name>
</gene>
<dbReference type="Gene3D" id="3.90.1530.30">
    <property type="match status" value="1"/>
</dbReference>
<dbReference type="RefSeq" id="WP_190120364.1">
    <property type="nucleotide sequence ID" value="NZ_BMVR01000023.1"/>
</dbReference>
<organism evidence="3 4">
    <name type="scientific">Streptomyces flavofungini</name>
    <dbReference type="NCBI Taxonomy" id="68200"/>
    <lineage>
        <taxon>Bacteria</taxon>
        <taxon>Bacillati</taxon>
        <taxon>Actinomycetota</taxon>
        <taxon>Actinomycetes</taxon>
        <taxon>Kitasatosporales</taxon>
        <taxon>Streptomycetaceae</taxon>
        <taxon>Streptomyces</taxon>
    </lineage>
</organism>
<sequence length="500" mass="54665">MPTAPSTTADQPVTQEEASSQFAELDPAMIVRDPCNAREEDPEPDEELINSVKEIGVEDAISVRPRPDGTFAAFKGWRRAQAAQIANYTAEADGRPVRTVKAWVRADLVGNDAWTRLLSVIENKQRASMSERDTLRSEELALIAMSDVERRRATKALGVSPNAAKHAKAAQQLDDAALRRAAAGGMDLEQTAQLAEFTDVRGAEGRLMSAHARDQEEGGGGRGFWDQEVALLLAEKADAEAREKAVAELADAGVTMLGPVPSWDKDSAQPLPSLTTGLGNPLSEDNHSNCPGHRARLDEEHRPLWYCADPAAYGHKVRPQPKKPKTEADEKKAAERARTVACNRAWKAAAGPRQEFVKRLVRGRRLPEEARQFAQHILMKLPRFYGKWSSKQETQTVSLLLGAKAPEEESAADVAAAFPKNRLANALFAQVAAAFEDSIRDPRHFDAARMEPGFLWESPGPVYASYLLLLESLGQAADGSYQLSEVEQQSVIGHRPASES</sequence>
<evidence type="ECO:0000313" key="4">
    <source>
        <dbReference type="Proteomes" id="UP000634780"/>
    </source>
</evidence>
<dbReference type="Proteomes" id="UP000634780">
    <property type="component" value="Unassembled WGS sequence"/>
</dbReference>
<dbReference type="SMART" id="SM00470">
    <property type="entry name" value="ParB"/>
    <property type="match status" value="1"/>
</dbReference>
<comment type="caution">
    <text evidence="3">The sequence shown here is derived from an EMBL/GenBank/DDBJ whole genome shotgun (WGS) entry which is preliminary data.</text>
</comment>
<feature type="compositionally biased region" description="Polar residues" evidence="1">
    <location>
        <begin position="1"/>
        <end position="22"/>
    </location>
</feature>
<feature type="region of interest" description="Disordered" evidence="1">
    <location>
        <begin position="1"/>
        <end position="26"/>
    </location>
</feature>
<dbReference type="PANTHER" id="PTHR33375:SF1">
    <property type="entry name" value="CHROMOSOME-PARTITIONING PROTEIN PARB-RELATED"/>
    <property type="match status" value="1"/>
</dbReference>
<reference evidence="3 4" key="1">
    <citation type="submission" date="2020-12" db="EMBL/GenBank/DDBJ databases">
        <title>Streptomyces typhae sp. nov., a novel endophytic actinomycete isolated from the root of cattail pollen (Typha angustifolia L.).</title>
        <authorList>
            <person name="Peng C."/>
            <person name="Liu C."/>
        </authorList>
    </citation>
    <scope>NUCLEOTIDE SEQUENCE [LARGE SCALE GENOMIC DNA]</scope>
    <source>
        <strain evidence="3 4">JCM 4753</strain>
    </source>
</reference>
<accession>A0ABS0XGG5</accession>
<dbReference type="InterPro" id="IPR050336">
    <property type="entry name" value="Chromosome_partition/occlusion"/>
</dbReference>